<accession>A0ABV0FNC1</accession>
<evidence type="ECO:0000313" key="2">
    <source>
        <dbReference type="EMBL" id="MEO3682334.1"/>
    </source>
</evidence>
<dbReference type="SUPFAM" id="SSF50891">
    <property type="entry name" value="Cyclophilin-like"/>
    <property type="match status" value="1"/>
</dbReference>
<name>A0ABV0FNC1_9GAMM</name>
<reference evidence="2 3" key="1">
    <citation type="submission" date="2024-05" db="EMBL/GenBank/DDBJ databases">
        <title>Genome sequencing of Marine Estuary Bacteria, Shewanella vesiculosa and S. baltica, and Pseudomonas syringae.</title>
        <authorList>
            <person name="Gurung A."/>
            <person name="Maclea K.S."/>
        </authorList>
    </citation>
    <scope>NUCLEOTIDE SEQUENCE [LARGE SCALE GENOMIC DNA]</scope>
    <source>
        <strain evidence="2 3">1A</strain>
    </source>
</reference>
<dbReference type="EMBL" id="JBDPZN010000002">
    <property type="protein sequence ID" value="MEO3682334.1"/>
    <property type="molecule type" value="Genomic_DNA"/>
</dbReference>
<proteinExistence type="predicted"/>
<keyword evidence="3" id="KW-1185">Reference proteome</keyword>
<comment type="caution">
    <text evidence="2">The sequence shown here is derived from an EMBL/GenBank/DDBJ whole genome shotgun (WGS) entry which is preliminary data.</text>
</comment>
<dbReference type="Pfam" id="PF18050">
    <property type="entry name" value="Cyclophil_like2"/>
    <property type="match status" value="1"/>
</dbReference>
<evidence type="ECO:0000313" key="3">
    <source>
        <dbReference type="Proteomes" id="UP001477278"/>
    </source>
</evidence>
<dbReference type="RefSeq" id="WP_347690015.1">
    <property type="nucleotide sequence ID" value="NZ_JBDPZN010000002.1"/>
</dbReference>
<protein>
    <submittedName>
        <fullName evidence="2">Cyclophilin-like fold protein</fullName>
    </submittedName>
</protein>
<gene>
    <name evidence="2" type="ORF">ABHN84_08525</name>
</gene>
<organism evidence="2 3">
    <name type="scientific">Shewanella vesiculosa</name>
    <dbReference type="NCBI Taxonomy" id="518738"/>
    <lineage>
        <taxon>Bacteria</taxon>
        <taxon>Pseudomonadati</taxon>
        <taxon>Pseudomonadota</taxon>
        <taxon>Gammaproteobacteria</taxon>
        <taxon>Alteromonadales</taxon>
        <taxon>Shewanellaceae</taxon>
        <taxon>Shewanella</taxon>
    </lineage>
</organism>
<dbReference type="Gene3D" id="2.40.100.20">
    <property type="match status" value="1"/>
</dbReference>
<evidence type="ECO:0000259" key="1">
    <source>
        <dbReference type="Pfam" id="PF18050"/>
    </source>
</evidence>
<dbReference type="InterPro" id="IPR041183">
    <property type="entry name" value="Cyclophilin-like"/>
</dbReference>
<dbReference type="Proteomes" id="UP001477278">
    <property type="component" value="Unassembled WGS sequence"/>
</dbReference>
<dbReference type="InterPro" id="IPR029000">
    <property type="entry name" value="Cyclophilin-like_dom_sf"/>
</dbReference>
<sequence>MNNPVAVNIHKVNTLVIIAPHQRLAFIKPIGLLVLFFLTLGSSYATELTASPIATKHTAIKLESSHMWITIGDYRFKATLANTSAAREFAAMLPLTLDMDDLNSNEKHAELPKSLSTDPYQPVTINNGDLMLWGSRTMVVFYKKVNTSYSYTRIGHIDDTSGLSQQLGQGDVTLIYTKSAN</sequence>
<feature type="domain" description="Cyclophilin-like" evidence="1">
    <location>
        <begin position="69"/>
        <end position="173"/>
    </location>
</feature>